<dbReference type="InterPro" id="IPR036714">
    <property type="entry name" value="SDH_sf"/>
</dbReference>
<comment type="function">
    <text evidence="3">Plays an essential role in the assembly of succinate dehydrogenase (SDH), an enzyme complex (also referred to as respiratory complex II) that is a component of both the tricarboxylic acid (TCA) cycle and the mitochondrial electron transport chain, and which couples the oxidation of succinate to fumarate with the reduction of ubiquinone (coenzyme Q) to ubiquinol. Required for flavinylation (covalent attachment of FAD) of the flavoprotein subunit of the SDH catalytic dimer.</text>
</comment>
<comment type="subunit">
    <text evidence="3">Interacts with the flavoprotein subunit within the SDH catalytic dimer.</text>
</comment>
<dbReference type="VEuPathDB" id="VectorBase:AFAF010052"/>
<dbReference type="GO" id="GO:0034553">
    <property type="term" value="P:mitochondrial respiratory chain complex II assembly"/>
    <property type="evidence" value="ECO:0007669"/>
    <property type="project" value="TreeGrafter"/>
</dbReference>
<dbReference type="GO" id="GO:0005759">
    <property type="term" value="C:mitochondrial matrix"/>
    <property type="evidence" value="ECO:0007669"/>
    <property type="project" value="UniProtKB-SubCell"/>
</dbReference>
<evidence type="ECO:0000256" key="3">
    <source>
        <dbReference type="HAMAP-Rule" id="MF_03057"/>
    </source>
</evidence>
<evidence type="ECO:0000313" key="4">
    <source>
        <dbReference type="EnsemblMetazoa" id="AFAF010052-PA"/>
    </source>
</evidence>
<comment type="subcellular location">
    <subcellularLocation>
        <location evidence="3">Mitochondrion matrix</location>
    </subcellularLocation>
</comment>
<dbReference type="SUPFAM" id="SSF109910">
    <property type="entry name" value="YgfY-like"/>
    <property type="match status" value="1"/>
</dbReference>
<dbReference type="STRING" id="69004.A0A182QH38"/>
<dbReference type="EMBL" id="AXCN02001125">
    <property type="status" value="NOT_ANNOTATED_CDS"/>
    <property type="molecule type" value="Genomic_DNA"/>
</dbReference>
<reference evidence="4" key="2">
    <citation type="submission" date="2020-05" db="UniProtKB">
        <authorList>
            <consortium name="EnsemblMetazoa"/>
        </authorList>
    </citation>
    <scope>IDENTIFICATION</scope>
    <source>
        <strain evidence="4">FAR1</strain>
    </source>
</reference>
<proteinExistence type="inferred from homology"/>
<organism evidence="4 5">
    <name type="scientific">Anopheles farauti</name>
    <dbReference type="NCBI Taxonomy" id="69004"/>
    <lineage>
        <taxon>Eukaryota</taxon>
        <taxon>Metazoa</taxon>
        <taxon>Ecdysozoa</taxon>
        <taxon>Arthropoda</taxon>
        <taxon>Hexapoda</taxon>
        <taxon>Insecta</taxon>
        <taxon>Pterygota</taxon>
        <taxon>Neoptera</taxon>
        <taxon>Endopterygota</taxon>
        <taxon>Diptera</taxon>
        <taxon>Nematocera</taxon>
        <taxon>Culicoidea</taxon>
        <taxon>Culicidae</taxon>
        <taxon>Anophelinae</taxon>
        <taxon>Anopheles</taxon>
    </lineage>
</organism>
<accession>A0A182QH38</accession>
<evidence type="ECO:0000313" key="5">
    <source>
        <dbReference type="Proteomes" id="UP000075886"/>
    </source>
</evidence>
<dbReference type="HAMAP" id="MF_03057">
    <property type="entry name" value="SDHAF2"/>
    <property type="match status" value="1"/>
</dbReference>
<dbReference type="EnsemblMetazoa" id="AFAF010052-RA">
    <property type="protein sequence ID" value="AFAF010052-PA"/>
    <property type="gene ID" value="AFAF010052"/>
</dbReference>
<sequence length="182" mass="21506">MFRCCYKQFYIIWQNLNLYFAMFRIPVMRFFNLANVQIVRFISIRTPECSSTDGFRPPTPMIDLEDKSLPIPEYKEKKNEPLQLQKSRLLYQSRKRGMLENGLLLSTFAAKHLAGMDSAQTKLYDRLINLPSNDWDIFYWATGVKPTPKEYDNEVMNMLKAHVKNSDREQRFTQPDLYAKAT</sequence>
<keyword evidence="2 3" id="KW-0143">Chaperone</keyword>
<dbReference type="Proteomes" id="UP000075886">
    <property type="component" value="Unassembled WGS sequence"/>
</dbReference>
<keyword evidence="1 3" id="KW-0496">Mitochondrion</keyword>
<protein>
    <recommendedName>
        <fullName evidence="3">Succinate dehydrogenase assembly factor 2, mitochondrial</fullName>
        <shortName evidence="3">SDH assembly factor 2</shortName>
        <shortName evidence="3">SDHAF2</shortName>
    </recommendedName>
</protein>
<dbReference type="PANTHER" id="PTHR12469">
    <property type="entry name" value="PROTEIN EMI5 HOMOLOG, MITOCHONDRIAL"/>
    <property type="match status" value="1"/>
</dbReference>
<dbReference type="Gene3D" id="1.10.150.250">
    <property type="entry name" value="Flavinator of succinate dehydrogenase"/>
    <property type="match status" value="1"/>
</dbReference>
<reference evidence="5" key="1">
    <citation type="submission" date="2014-01" db="EMBL/GenBank/DDBJ databases">
        <title>The Genome Sequence of Anopheles farauti FAR1 (V2).</title>
        <authorList>
            <consortium name="The Broad Institute Genomics Platform"/>
            <person name="Neafsey D.E."/>
            <person name="Besansky N."/>
            <person name="Howell P."/>
            <person name="Walton C."/>
            <person name="Young S.K."/>
            <person name="Zeng Q."/>
            <person name="Gargeya S."/>
            <person name="Fitzgerald M."/>
            <person name="Haas B."/>
            <person name="Abouelleil A."/>
            <person name="Allen A.W."/>
            <person name="Alvarado L."/>
            <person name="Arachchi H.M."/>
            <person name="Berlin A.M."/>
            <person name="Chapman S.B."/>
            <person name="Gainer-Dewar J."/>
            <person name="Goldberg J."/>
            <person name="Griggs A."/>
            <person name="Gujja S."/>
            <person name="Hansen M."/>
            <person name="Howarth C."/>
            <person name="Imamovic A."/>
            <person name="Ireland A."/>
            <person name="Larimer J."/>
            <person name="McCowan C."/>
            <person name="Murphy C."/>
            <person name="Pearson M."/>
            <person name="Poon T.W."/>
            <person name="Priest M."/>
            <person name="Roberts A."/>
            <person name="Saif S."/>
            <person name="Shea T."/>
            <person name="Sisk P."/>
            <person name="Sykes S."/>
            <person name="Wortman J."/>
            <person name="Nusbaum C."/>
            <person name="Birren B."/>
        </authorList>
    </citation>
    <scope>NUCLEOTIDE SEQUENCE [LARGE SCALE GENOMIC DNA]</scope>
    <source>
        <strain evidence="5">FAR1</strain>
    </source>
</reference>
<dbReference type="GO" id="GO:0006099">
    <property type="term" value="P:tricarboxylic acid cycle"/>
    <property type="evidence" value="ECO:0007669"/>
    <property type="project" value="TreeGrafter"/>
</dbReference>
<keyword evidence="5" id="KW-1185">Reference proteome</keyword>
<evidence type="ECO:0000256" key="1">
    <source>
        <dbReference type="ARBA" id="ARBA00023128"/>
    </source>
</evidence>
<name>A0A182QH38_9DIPT</name>
<dbReference type="GO" id="GO:0006121">
    <property type="term" value="P:mitochondrial electron transport, succinate to ubiquinone"/>
    <property type="evidence" value="ECO:0007669"/>
    <property type="project" value="UniProtKB-UniRule"/>
</dbReference>
<comment type="similarity">
    <text evidence="3">Belongs to the SDHAF2 family.</text>
</comment>
<dbReference type="Pfam" id="PF03937">
    <property type="entry name" value="Sdh5"/>
    <property type="match status" value="1"/>
</dbReference>
<dbReference type="InterPro" id="IPR005631">
    <property type="entry name" value="SDH"/>
</dbReference>
<dbReference type="InterPro" id="IPR028882">
    <property type="entry name" value="SDHAF2"/>
</dbReference>
<dbReference type="PANTHER" id="PTHR12469:SF2">
    <property type="entry name" value="SUCCINATE DEHYDROGENASE ASSEMBLY FACTOR 2, MITOCHONDRIAL"/>
    <property type="match status" value="1"/>
</dbReference>
<dbReference type="AlphaFoldDB" id="A0A182QH38"/>
<evidence type="ECO:0000256" key="2">
    <source>
        <dbReference type="ARBA" id="ARBA00023186"/>
    </source>
</evidence>